<feature type="compositionally biased region" description="Polar residues" evidence="1">
    <location>
        <begin position="587"/>
        <end position="598"/>
    </location>
</feature>
<feature type="compositionally biased region" description="Low complexity" evidence="1">
    <location>
        <begin position="421"/>
        <end position="433"/>
    </location>
</feature>
<sequence>MTNEDEDSTDQHSIRSEEGGEAKSTRRGRLKDALNRTKTKLNKVREERGVKKQTRDQDKPDYQLNDDVNDFLAAGRASFASSLRPSIVEDSSIASPRPSTSDSNVQASPRRGPPKTIPRIDVSNSMRFPNAKDVNPDALVESGGLGFGTARSTSLLKPEYQTRSQSASSLVSGKRKDRSRKLSVGFVATPPDIIGEGGDEAQAPPVEISRAKQARARSASPQGQKPYSNAVVQPGARRQMPGRGISDNTADVFTPKPFARAQTGMLPGERSPGYPQNMHDNPPMPRPFVRTQTGLSGRDPVSTIPTTISTKQERAFLPEPLARIETGKLDLTKEFEMSLGLIPQVPHASKASATENIIAPKPQRVPPSYDLIEKGGSNVQRKQVNGPLHEARVVVPKPPSATRSHQRQLSDHMRSQPAATSQFSSYQQSPQQSLDNVQTPSSTSPSARPSLPPRPNPPDYFPPPPQRQPSHIVRNIQNLEPIHAKHSAPPTTQQNDSIVGEMKIPLSIVTEQDNDEYQSFALRSRFRSSSNSPRPENRNIPPPHLSTIRPVPSTHYDMSPSEYTGSNALSPRSPTTPGVNKPRFYENLSQGNRSGNFI</sequence>
<dbReference type="AlphaFoldDB" id="A0AAN7YK83"/>
<feature type="compositionally biased region" description="Polar residues" evidence="1">
    <location>
        <begin position="561"/>
        <end position="578"/>
    </location>
</feature>
<gene>
    <name evidence="2" type="ORF">LTR05_001475</name>
</gene>
<name>A0AAN7YK83_9EURO</name>
<dbReference type="EMBL" id="JAVRRJ010000001">
    <property type="protein sequence ID" value="KAK5091293.1"/>
    <property type="molecule type" value="Genomic_DNA"/>
</dbReference>
<feature type="region of interest" description="Disordered" evidence="1">
    <location>
        <begin position="353"/>
        <end position="470"/>
    </location>
</feature>
<protein>
    <submittedName>
        <fullName evidence="2">Uncharacterized protein</fullName>
    </submittedName>
</protein>
<reference evidence="2 3" key="1">
    <citation type="submission" date="2023-08" db="EMBL/GenBank/DDBJ databases">
        <title>Black Yeasts Isolated from many extreme environments.</title>
        <authorList>
            <person name="Coleine C."/>
            <person name="Stajich J.E."/>
            <person name="Selbmann L."/>
        </authorList>
    </citation>
    <scope>NUCLEOTIDE SEQUENCE [LARGE SCALE GENOMIC DNA]</scope>
    <source>
        <strain evidence="2 3">CCFEE 5910</strain>
    </source>
</reference>
<evidence type="ECO:0000313" key="2">
    <source>
        <dbReference type="EMBL" id="KAK5091293.1"/>
    </source>
</evidence>
<accession>A0AAN7YK83</accession>
<keyword evidence="3" id="KW-1185">Reference proteome</keyword>
<evidence type="ECO:0000256" key="1">
    <source>
        <dbReference type="SAM" id="MobiDB-lite"/>
    </source>
</evidence>
<feature type="compositionally biased region" description="Polar residues" evidence="1">
    <location>
        <begin position="92"/>
        <end position="107"/>
    </location>
</feature>
<feature type="compositionally biased region" description="Basic and acidic residues" evidence="1">
    <location>
        <begin position="9"/>
        <end position="35"/>
    </location>
</feature>
<feature type="compositionally biased region" description="Low complexity" evidence="1">
    <location>
        <begin position="440"/>
        <end position="449"/>
    </location>
</feature>
<evidence type="ECO:0000313" key="3">
    <source>
        <dbReference type="Proteomes" id="UP001309876"/>
    </source>
</evidence>
<feature type="compositionally biased region" description="Polar residues" evidence="1">
    <location>
        <begin position="221"/>
        <end position="231"/>
    </location>
</feature>
<organism evidence="2 3">
    <name type="scientific">Lithohypha guttulata</name>
    <dbReference type="NCBI Taxonomy" id="1690604"/>
    <lineage>
        <taxon>Eukaryota</taxon>
        <taxon>Fungi</taxon>
        <taxon>Dikarya</taxon>
        <taxon>Ascomycota</taxon>
        <taxon>Pezizomycotina</taxon>
        <taxon>Eurotiomycetes</taxon>
        <taxon>Chaetothyriomycetidae</taxon>
        <taxon>Chaetothyriales</taxon>
        <taxon>Trichomeriaceae</taxon>
        <taxon>Lithohypha</taxon>
    </lineage>
</organism>
<feature type="region of interest" description="Disordered" evidence="1">
    <location>
        <begin position="82"/>
        <end position="307"/>
    </location>
</feature>
<dbReference type="Proteomes" id="UP001309876">
    <property type="component" value="Unassembled WGS sequence"/>
</dbReference>
<feature type="compositionally biased region" description="Pro residues" evidence="1">
    <location>
        <begin position="450"/>
        <end position="467"/>
    </location>
</feature>
<feature type="compositionally biased region" description="Polar residues" evidence="1">
    <location>
        <begin position="150"/>
        <end position="171"/>
    </location>
</feature>
<feature type="compositionally biased region" description="Basic and acidic residues" evidence="1">
    <location>
        <begin position="43"/>
        <end position="61"/>
    </location>
</feature>
<comment type="caution">
    <text evidence="2">The sequence shown here is derived from an EMBL/GenBank/DDBJ whole genome shotgun (WGS) entry which is preliminary data.</text>
</comment>
<proteinExistence type="predicted"/>
<feature type="region of interest" description="Disordered" evidence="1">
    <location>
        <begin position="525"/>
        <end position="598"/>
    </location>
</feature>
<feature type="region of interest" description="Disordered" evidence="1">
    <location>
        <begin position="1"/>
        <end position="65"/>
    </location>
</feature>